<gene>
    <name evidence="2" type="ORF">TRUGW13939_11550</name>
</gene>
<keyword evidence="3" id="KW-1185">Reference proteome</keyword>
<feature type="compositionally biased region" description="Polar residues" evidence="1">
    <location>
        <begin position="1231"/>
        <end position="1240"/>
    </location>
</feature>
<feature type="compositionally biased region" description="Polar residues" evidence="1">
    <location>
        <begin position="765"/>
        <end position="784"/>
    </location>
</feature>
<feature type="compositionally biased region" description="Basic residues" evidence="1">
    <location>
        <begin position="1141"/>
        <end position="1151"/>
    </location>
</feature>
<feature type="compositionally biased region" description="Polar residues" evidence="1">
    <location>
        <begin position="956"/>
        <end position="972"/>
    </location>
</feature>
<dbReference type="Pfam" id="PF12520">
    <property type="entry name" value="DUF3723"/>
    <property type="match status" value="1"/>
</dbReference>
<evidence type="ECO:0000313" key="3">
    <source>
        <dbReference type="Proteomes" id="UP000509510"/>
    </source>
</evidence>
<feature type="region of interest" description="Disordered" evidence="1">
    <location>
        <begin position="561"/>
        <end position="585"/>
    </location>
</feature>
<dbReference type="Proteomes" id="UP000509510">
    <property type="component" value="Chromosome VI"/>
</dbReference>
<dbReference type="EMBL" id="CP055903">
    <property type="protein sequence ID" value="QKX64376.1"/>
    <property type="molecule type" value="Genomic_DNA"/>
</dbReference>
<feature type="compositionally biased region" description="Basic and acidic residues" evidence="1">
    <location>
        <begin position="1000"/>
        <end position="1014"/>
    </location>
</feature>
<feature type="compositionally biased region" description="Polar residues" evidence="1">
    <location>
        <begin position="729"/>
        <end position="738"/>
    </location>
</feature>
<evidence type="ECO:0000313" key="2">
    <source>
        <dbReference type="EMBL" id="QKX64376.1"/>
    </source>
</evidence>
<dbReference type="RefSeq" id="XP_035350549.1">
    <property type="nucleotide sequence ID" value="XM_035494656.1"/>
</dbReference>
<organism evidence="2 3">
    <name type="scientific">Talaromyces rugulosus</name>
    <name type="common">Penicillium rugulosum</name>
    <dbReference type="NCBI Taxonomy" id="121627"/>
    <lineage>
        <taxon>Eukaryota</taxon>
        <taxon>Fungi</taxon>
        <taxon>Dikarya</taxon>
        <taxon>Ascomycota</taxon>
        <taxon>Pezizomycotina</taxon>
        <taxon>Eurotiomycetes</taxon>
        <taxon>Eurotiomycetidae</taxon>
        <taxon>Eurotiales</taxon>
        <taxon>Trichocomaceae</taxon>
        <taxon>Talaromyces</taxon>
        <taxon>Talaromyces sect. Islandici</taxon>
    </lineage>
</organism>
<feature type="compositionally biased region" description="Polar residues" evidence="1">
    <location>
        <begin position="1062"/>
        <end position="1074"/>
    </location>
</feature>
<dbReference type="InterPro" id="IPR022198">
    <property type="entry name" value="DUF3723"/>
</dbReference>
<evidence type="ECO:0000256" key="1">
    <source>
        <dbReference type="SAM" id="MobiDB-lite"/>
    </source>
</evidence>
<dbReference type="KEGG" id="trg:TRUGW13939_11550"/>
<feature type="compositionally biased region" description="Polar residues" evidence="1">
    <location>
        <begin position="1174"/>
        <end position="1183"/>
    </location>
</feature>
<feature type="compositionally biased region" description="Basic residues" evidence="1">
    <location>
        <begin position="1219"/>
        <end position="1230"/>
    </location>
</feature>
<dbReference type="GeneID" id="55999027"/>
<protein>
    <submittedName>
        <fullName evidence="2">Uncharacterized protein</fullName>
    </submittedName>
</protein>
<feature type="compositionally biased region" description="Polar residues" evidence="1">
    <location>
        <begin position="906"/>
        <end position="915"/>
    </location>
</feature>
<feature type="compositionally biased region" description="Basic and acidic residues" evidence="1">
    <location>
        <begin position="1032"/>
        <end position="1061"/>
    </location>
</feature>
<feature type="compositionally biased region" description="Basic and acidic residues" evidence="1">
    <location>
        <begin position="602"/>
        <end position="647"/>
    </location>
</feature>
<dbReference type="OrthoDB" id="4227485at2759"/>
<name>A0A7H8RDQ4_TALRU</name>
<feature type="compositionally biased region" description="Polar residues" evidence="1">
    <location>
        <begin position="934"/>
        <end position="947"/>
    </location>
</feature>
<sequence>MDRSMFTSAEVILAKERHLKYQGTAKIKISQISLPLEYKPDNVDRLCGIFEKENCDRIALRNHVVATISKENLMRALSDQQTNLSSLMGQQSDRHVHLDFPVGQIVCLHGQHRLRAGNEFLAPYERWWTVDLYLNDMSSELQTELTEEYSNEAQPNDGEVYRKVRQYQYEASSRFEDRWLARLSPNKQKRMRQLSQPENASIRSAFDALLPIPGLWKVMSIGNLPRIIALKCDEEIVHYLQYVKDFWSSLVRDDRNQMEKIDYATIKELQLLVPGGLDRRKVKGLVLSGEAFSKFDRSERKAIWRKLRGRKELIPSLYTFFKDISYLEACASCLKRLVDLAGLRRPTMYSAMKHMYNPNEHVRGHYRVQESETGFRECSGTAEEARDAGYRQLWLFAFRHYPKMPNAVQKGKRLVKAKFQGADQRTVHRMAVLASQLGFTSPQILQINRESPDRQLARTALLEARERDDYRYRSIESLIDRMLELFQEAIPTDSQPSYHQRAFPTVPRRRRCGQPCIEAHEQERKFLFFDHMEGPSSDNEVSALFVRRCVYFAFFGKPSEPSQIPLDEDVSSHHSPRSHSSSLSFPEEHNLFDEREMADISDHATGRPDHRTDERDQQDQGDHRREERRRQRQAREVRRSQRREQKRERRQQRQLRRQQRRTRGEGGEGSTAGTELVDQDGMSLSDGRASTLGDMNELDIFNEYERSPTQPDHGIANDTEEGNTEMIAATNTDQQHPDASTHPGALLETVQHTATEQFIAAPVGQPQTPNQSSADSTENTTRQEAVTEPSPDNYVERIIDDNVGSNQPVQGVAVSPPLNQGKDDVSVEEADTLPELPSDDRIANHRLTLGPRKKQMADRRPLKTAASKRRAAERSRLAAVDAVPAESPIFAENRGTQLDVDRIPGSTEQESSQLEDPSAGPGLELPTEELVAQQRANTLSQLENGQSAPPPVLIEQQASSEPVPSSSMQNFITRLRESPNSEEDNCETILETGKAQFEFSHGDQLEHYVEKQPAERTAPATVESAPVADTPVGRDKPRSPPPGESRRELPAEQKAADEASRQQKATTQVESAQRSVEESEDSFTRTRAAGNLFSDEDDDDEDHISPDEGRSLEPLAGLASHSTPAHGENDADSLTHPLGRTNRKRFARTARHAPYQRPPTKGRQKPARRDTQIDVDNSPSDNISELFHQPPPEVPPTDLVPDNETADTGLRVPDGRSNDRRKKAANRIRQQRSPSTPISHEQSNRVIIFRVWTGLRWSERTKVDLGASDPLQVEREARRFVEHYYANLRDARMRSMTPVECLQSARDDGSNSIFVIFPEDGEVTDAMEQAAAKFIIRRASQQILSR</sequence>
<feature type="non-terminal residue" evidence="2">
    <location>
        <position position="1"/>
    </location>
</feature>
<feature type="region of interest" description="Disordered" evidence="1">
    <location>
        <begin position="602"/>
        <end position="691"/>
    </location>
</feature>
<reference evidence="3" key="1">
    <citation type="submission" date="2020-06" db="EMBL/GenBank/DDBJ databases">
        <title>A chromosome-scale genome assembly of Talaromyces rugulosus W13939.</title>
        <authorList>
            <person name="Wang B."/>
            <person name="Guo L."/>
            <person name="Ye K."/>
            <person name="Wang L."/>
        </authorList>
    </citation>
    <scope>NUCLEOTIDE SEQUENCE [LARGE SCALE GENOMIC DNA]</scope>
    <source>
        <strain evidence="3">W13939</strain>
    </source>
</reference>
<feature type="region of interest" description="Disordered" evidence="1">
    <location>
        <begin position="704"/>
        <end position="1240"/>
    </location>
</feature>
<feature type="compositionally biased region" description="Basic residues" evidence="1">
    <location>
        <begin position="648"/>
        <end position="661"/>
    </location>
</feature>
<accession>A0A7H8RDQ4</accession>
<proteinExistence type="predicted"/>